<dbReference type="GO" id="GO:0005524">
    <property type="term" value="F:ATP binding"/>
    <property type="evidence" value="ECO:0007669"/>
    <property type="project" value="UniProtKB-KW"/>
</dbReference>
<dbReference type="PANTHER" id="PTHR42939:SF1">
    <property type="entry name" value="ABC TRANSPORTER ATP-BINDING PROTEIN ALBC-RELATED"/>
    <property type="match status" value="1"/>
</dbReference>
<evidence type="ECO:0000256" key="2">
    <source>
        <dbReference type="ARBA" id="ARBA00022741"/>
    </source>
</evidence>
<dbReference type="PANTHER" id="PTHR42939">
    <property type="entry name" value="ABC TRANSPORTER ATP-BINDING PROTEIN ALBC-RELATED"/>
    <property type="match status" value="1"/>
</dbReference>
<keyword evidence="2" id="KW-0547">Nucleotide-binding</keyword>
<dbReference type="GO" id="GO:0016887">
    <property type="term" value="F:ATP hydrolysis activity"/>
    <property type="evidence" value="ECO:0007669"/>
    <property type="project" value="InterPro"/>
</dbReference>
<dbReference type="Proteomes" id="UP000886847">
    <property type="component" value="Unassembled WGS sequence"/>
</dbReference>
<evidence type="ECO:0000256" key="3">
    <source>
        <dbReference type="ARBA" id="ARBA00022840"/>
    </source>
</evidence>
<feature type="domain" description="ABC transporter" evidence="4">
    <location>
        <begin position="2"/>
        <end position="226"/>
    </location>
</feature>
<dbReference type="InterPro" id="IPR003439">
    <property type="entry name" value="ABC_transporter-like_ATP-bd"/>
</dbReference>
<dbReference type="EMBL" id="DXEW01000020">
    <property type="protein sequence ID" value="HIX50386.1"/>
    <property type="molecule type" value="Genomic_DNA"/>
</dbReference>
<comment type="caution">
    <text evidence="5">The sequence shown here is derived from an EMBL/GenBank/DDBJ whole genome shotgun (WGS) entry which is preliminary data.</text>
</comment>
<sequence length="292" mass="32570">MIVISGLQKSFGAKKVLDGIDLTVPDGSIFGLVGINGAGKSTLLRLLSGVLRADGGSVRIGGQEVYDCPAAKKELFFLPDDPYYAADTTAQKLIELYSAFYPFHIDVYEQYEQRFRLARKAPLRTFSKGMKRQLFIALALACRPRYLFLDEAFDGLDPLARLECKRGLIELQEERESTVIISSHSLRELEDICSGFALLDGGQIADSGDLQGALEQVTKFQVALSHEARREDFPFACVSFEASGRVAKLIVRGDKEAYLAELDKLHPLFIEEIPVDFEELFICEVKNRGYLQ</sequence>
<proteinExistence type="predicted"/>
<dbReference type="InterPro" id="IPR051782">
    <property type="entry name" value="ABC_Transporter_VariousFunc"/>
</dbReference>
<name>A0A9D1W0T7_9FIRM</name>
<organism evidence="5 6">
    <name type="scientific">Candidatus Borkfalkia faecavium</name>
    <dbReference type="NCBI Taxonomy" id="2838508"/>
    <lineage>
        <taxon>Bacteria</taxon>
        <taxon>Bacillati</taxon>
        <taxon>Bacillota</taxon>
        <taxon>Clostridia</taxon>
        <taxon>Christensenellales</taxon>
        <taxon>Christensenellaceae</taxon>
        <taxon>Candidatus Borkfalkia</taxon>
    </lineage>
</organism>
<dbReference type="Gene3D" id="3.40.50.300">
    <property type="entry name" value="P-loop containing nucleotide triphosphate hydrolases"/>
    <property type="match status" value="1"/>
</dbReference>
<dbReference type="AlphaFoldDB" id="A0A9D1W0T7"/>
<evidence type="ECO:0000259" key="4">
    <source>
        <dbReference type="PROSITE" id="PS50893"/>
    </source>
</evidence>
<keyword evidence="3 5" id="KW-0067">ATP-binding</keyword>
<reference evidence="5" key="1">
    <citation type="journal article" date="2021" name="PeerJ">
        <title>Extensive microbial diversity within the chicken gut microbiome revealed by metagenomics and culture.</title>
        <authorList>
            <person name="Gilroy R."/>
            <person name="Ravi A."/>
            <person name="Getino M."/>
            <person name="Pursley I."/>
            <person name="Horton D.L."/>
            <person name="Alikhan N.F."/>
            <person name="Baker D."/>
            <person name="Gharbi K."/>
            <person name="Hall N."/>
            <person name="Watson M."/>
            <person name="Adriaenssens E.M."/>
            <person name="Foster-Nyarko E."/>
            <person name="Jarju S."/>
            <person name="Secka A."/>
            <person name="Antonio M."/>
            <person name="Oren A."/>
            <person name="Chaudhuri R.R."/>
            <person name="La Ragione R."/>
            <person name="Hildebrand F."/>
            <person name="Pallen M.J."/>
        </authorList>
    </citation>
    <scope>NUCLEOTIDE SEQUENCE</scope>
    <source>
        <strain evidence="5">2189</strain>
    </source>
</reference>
<dbReference type="SUPFAM" id="SSF52540">
    <property type="entry name" value="P-loop containing nucleoside triphosphate hydrolases"/>
    <property type="match status" value="1"/>
</dbReference>
<dbReference type="Pfam" id="PF00005">
    <property type="entry name" value="ABC_tran"/>
    <property type="match status" value="1"/>
</dbReference>
<dbReference type="CDD" id="cd03230">
    <property type="entry name" value="ABC_DR_subfamily_A"/>
    <property type="match status" value="1"/>
</dbReference>
<dbReference type="InterPro" id="IPR027417">
    <property type="entry name" value="P-loop_NTPase"/>
</dbReference>
<keyword evidence="1" id="KW-0813">Transport</keyword>
<evidence type="ECO:0000313" key="5">
    <source>
        <dbReference type="EMBL" id="HIX50386.1"/>
    </source>
</evidence>
<dbReference type="InterPro" id="IPR003593">
    <property type="entry name" value="AAA+_ATPase"/>
</dbReference>
<dbReference type="SMART" id="SM00382">
    <property type="entry name" value="AAA"/>
    <property type="match status" value="1"/>
</dbReference>
<evidence type="ECO:0000313" key="6">
    <source>
        <dbReference type="Proteomes" id="UP000886847"/>
    </source>
</evidence>
<gene>
    <name evidence="5" type="ORF">H9851_03790</name>
</gene>
<dbReference type="PROSITE" id="PS50893">
    <property type="entry name" value="ABC_TRANSPORTER_2"/>
    <property type="match status" value="1"/>
</dbReference>
<accession>A0A9D1W0T7</accession>
<protein>
    <submittedName>
        <fullName evidence="5">ABC transporter ATP-binding protein</fullName>
    </submittedName>
</protein>
<evidence type="ECO:0000256" key="1">
    <source>
        <dbReference type="ARBA" id="ARBA00022448"/>
    </source>
</evidence>
<reference evidence="5" key="2">
    <citation type="submission" date="2021-04" db="EMBL/GenBank/DDBJ databases">
        <authorList>
            <person name="Gilroy R."/>
        </authorList>
    </citation>
    <scope>NUCLEOTIDE SEQUENCE</scope>
    <source>
        <strain evidence="5">2189</strain>
    </source>
</reference>